<protein>
    <submittedName>
        <fullName evidence="2">Uncharacterized protein</fullName>
    </submittedName>
</protein>
<organism evidence="2 3">
    <name type="scientific">Quillaja saponaria</name>
    <name type="common">Soap bark tree</name>
    <dbReference type="NCBI Taxonomy" id="32244"/>
    <lineage>
        <taxon>Eukaryota</taxon>
        <taxon>Viridiplantae</taxon>
        <taxon>Streptophyta</taxon>
        <taxon>Embryophyta</taxon>
        <taxon>Tracheophyta</taxon>
        <taxon>Spermatophyta</taxon>
        <taxon>Magnoliopsida</taxon>
        <taxon>eudicotyledons</taxon>
        <taxon>Gunneridae</taxon>
        <taxon>Pentapetalae</taxon>
        <taxon>rosids</taxon>
        <taxon>fabids</taxon>
        <taxon>Fabales</taxon>
        <taxon>Quillajaceae</taxon>
        <taxon>Quillaja</taxon>
    </lineage>
</organism>
<feature type="non-terminal residue" evidence="2">
    <location>
        <position position="1"/>
    </location>
</feature>
<comment type="caution">
    <text evidence="2">The sequence shown here is derived from an EMBL/GenBank/DDBJ whole genome shotgun (WGS) entry which is preliminary data.</text>
</comment>
<keyword evidence="3" id="KW-1185">Reference proteome</keyword>
<proteinExistence type="predicted"/>
<dbReference type="AlphaFoldDB" id="A0AAD7VJG1"/>
<name>A0AAD7VJG1_QUISA</name>
<dbReference type="KEGG" id="qsa:O6P43_007370"/>
<dbReference type="EMBL" id="JARAOO010000003">
    <property type="protein sequence ID" value="KAJ7977799.1"/>
    <property type="molecule type" value="Genomic_DNA"/>
</dbReference>
<sequence>ISNRVNFLCHLNICYNSDMKFCWTIRHVIWVFMLVESFSENNTTIYVDLVGWYVFVMLLFLMFGESSSYSLIPCVTIDGMLLLHGRGMHRMKRDLPDGI</sequence>
<feature type="transmembrane region" description="Helical" evidence="1">
    <location>
        <begin position="50"/>
        <end position="83"/>
    </location>
</feature>
<evidence type="ECO:0000313" key="2">
    <source>
        <dbReference type="EMBL" id="KAJ7977799.1"/>
    </source>
</evidence>
<accession>A0AAD7VJG1</accession>
<keyword evidence="1" id="KW-0812">Transmembrane</keyword>
<evidence type="ECO:0000256" key="1">
    <source>
        <dbReference type="SAM" id="Phobius"/>
    </source>
</evidence>
<keyword evidence="1" id="KW-0472">Membrane</keyword>
<evidence type="ECO:0000313" key="3">
    <source>
        <dbReference type="Proteomes" id="UP001163823"/>
    </source>
</evidence>
<keyword evidence="1" id="KW-1133">Transmembrane helix</keyword>
<gene>
    <name evidence="2" type="ORF">O6P43_007370</name>
</gene>
<reference evidence="2" key="1">
    <citation type="journal article" date="2023" name="Science">
        <title>Elucidation of the pathway for biosynthesis of saponin adjuvants from the soapbark tree.</title>
        <authorList>
            <person name="Reed J."/>
            <person name="Orme A."/>
            <person name="El-Demerdash A."/>
            <person name="Owen C."/>
            <person name="Martin L.B.B."/>
            <person name="Misra R.C."/>
            <person name="Kikuchi S."/>
            <person name="Rejzek M."/>
            <person name="Martin A.C."/>
            <person name="Harkess A."/>
            <person name="Leebens-Mack J."/>
            <person name="Louveau T."/>
            <person name="Stephenson M.J."/>
            <person name="Osbourn A."/>
        </authorList>
    </citation>
    <scope>NUCLEOTIDE SEQUENCE</scope>
    <source>
        <strain evidence="2">S10</strain>
    </source>
</reference>
<dbReference type="Proteomes" id="UP001163823">
    <property type="component" value="Chromosome 3"/>
</dbReference>